<dbReference type="EMBL" id="CP046884">
    <property type="protein sequence ID" value="QNQ89996.1"/>
    <property type="molecule type" value="Genomic_DNA"/>
</dbReference>
<keyword evidence="7" id="KW-1133">Transmembrane helix</keyword>
<gene>
    <name evidence="8" type="ORF">GP475_04580</name>
</gene>
<keyword evidence="4" id="KW-0564">Palmitate</keyword>
<evidence type="ECO:0000256" key="5">
    <source>
        <dbReference type="ARBA" id="ARBA00023288"/>
    </source>
</evidence>
<evidence type="ECO:0000256" key="7">
    <source>
        <dbReference type="SAM" id="Phobius"/>
    </source>
</evidence>
<proteinExistence type="predicted"/>
<keyword evidence="9" id="KW-1185">Reference proteome</keyword>
<organism evidence="8 9">
    <name type="scientific">Corynebacterium poyangense</name>
    <dbReference type="NCBI Taxonomy" id="2684405"/>
    <lineage>
        <taxon>Bacteria</taxon>
        <taxon>Bacillati</taxon>
        <taxon>Actinomycetota</taxon>
        <taxon>Actinomycetes</taxon>
        <taxon>Mycobacteriales</taxon>
        <taxon>Corynebacteriaceae</taxon>
        <taxon>Corynebacterium</taxon>
    </lineage>
</organism>
<evidence type="ECO:0008006" key="10">
    <source>
        <dbReference type="Google" id="ProtNLM"/>
    </source>
</evidence>
<name>A0A7H0SN71_9CORY</name>
<feature type="compositionally biased region" description="Low complexity" evidence="6">
    <location>
        <begin position="79"/>
        <end position="98"/>
    </location>
</feature>
<evidence type="ECO:0000256" key="2">
    <source>
        <dbReference type="ARBA" id="ARBA00022729"/>
    </source>
</evidence>
<dbReference type="AlphaFoldDB" id="A0A7H0SN71"/>
<sequence>MSLRVRLLPGWVWHNETTVWKKVGSLSTTAKALLGINGLLLVVVSVGTGVVLGSKSAQQNKAQETPTTTMHSTERDVESISTTSEETSSDTPTSTSAELHCGTDLDAEEVHRAANEASKKYAIEFGWIYSGQGNYDPCRDVSYVLLEQNYKGNSQFLTLTLLFHKREYVGVDSDRPQQVQKATADQDTLTITYRDWESGMADGVPNAGMAAYTSTVTYYWDGNKIAHHGTIPNAGLSRVGS</sequence>
<keyword evidence="2" id="KW-0732">Signal</keyword>
<protein>
    <recommendedName>
        <fullName evidence="10">LppP/LprE lipoprotein</fullName>
    </recommendedName>
</protein>
<evidence type="ECO:0000256" key="3">
    <source>
        <dbReference type="ARBA" id="ARBA00023136"/>
    </source>
</evidence>
<evidence type="ECO:0000256" key="1">
    <source>
        <dbReference type="ARBA" id="ARBA00022475"/>
    </source>
</evidence>
<keyword evidence="5" id="KW-0449">Lipoprotein</keyword>
<accession>A0A7H0SN71</accession>
<dbReference type="InterPro" id="IPR025971">
    <property type="entry name" value="LppP/LprE"/>
</dbReference>
<evidence type="ECO:0000313" key="9">
    <source>
        <dbReference type="Proteomes" id="UP000516320"/>
    </source>
</evidence>
<keyword evidence="7" id="KW-0812">Transmembrane</keyword>
<reference evidence="8 9" key="1">
    <citation type="submission" date="2019-12" db="EMBL/GenBank/DDBJ databases">
        <title>Corynebacterium sp. nov., isolated from feces of the Anser Albifrons in China.</title>
        <authorList>
            <person name="Liu Q."/>
        </authorList>
    </citation>
    <scope>NUCLEOTIDE SEQUENCE [LARGE SCALE GENOMIC DNA]</scope>
    <source>
        <strain evidence="8 9">4H37-19</strain>
    </source>
</reference>
<dbReference type="Proteomes" id="UP000516320">
    <property type="component" value="Chromosome"/>
</dbReference>
<dbReference type="Pfam" id="PF14041">
    <property type="entry name" value="Lipoprotein_21"/>
    <property type="match status" value="1"/>
</dbReference>
<feature type="transmembrane region" description="Helical" evidence="7">
    <location>
        <begin position="32"/>
        <end position="53"/>
    </location>
</feature>
<keyword evidence="1" id="KW-1003">Cell membrane</keyword>
<dbReference type="KEGG" id="cpoy:GP475_04580"/>
<feature type="region of interest" description="Disordered" evidence="6">
    <location>
        <begin position="55"/>
        <end position="99"/>
    </location>
</feature>
<evidence type="ECO:0000256" key="4">
    <source>
        <dbReference type="ARBA" id="ARBA00023139"/>
    </source>
</evidence>
<evidence type="ECO:0000256" key="6">
    <source>
        <dbReference type="SAM" id="MobiDB-lite"/>
    </source>
</evidence>
<feature type="compositionally biased region" description="Polar residues" evidence="6">
    <location>
        <begin position="55"/>
        <end position="71"/>
    </location>
</feature>
<evidence type="ECO:0000313" key="8">
    <source>
        <dbReference type="EMBL" id="QNQ89996.1"/>
    </source>
</evidence>
<keyword evidence="3 7" id="KW-0472">Membrane</keyword>